<dbReference type="EMBL" id="BIFT01000003">
    <property type="protein sequence ID" value="GCE32034.1"/>
    <property type="molecule type" value="Genomic_DNA"/>
</dbReference>
<keyword evidence="2" id="KW-1185">Reference proteome</keyword>
<gene>
    <name evidence="1" type="ORF">KDA_75180</name>
</gene>
<accession>A0A402BL12</accession>
<reference evidence="2" key="1">
    <citation type="submission" date="2018-12" db="EMBL/GenBank/DDBJ databases">
        <title>Tengunoibacter tsumagoiensis gen. nov., sp. nov., Dictyobacter kobayashii sp. nov., D. alpinus sp. nov., and D. joshuensis sp. nov. and description of Dictyobacteraceae fam. nov. within the order Ktedonobacterales isolated from Tengu-no-mugimeshi.</title>
        <authorList>
            <person name="Wang C.M."/>
            <person name="Zheng Y."/>
            <person name="Sakai Y."/>
            <person name="Toyoda A."/>
            <person name="Minakuchi Y."/>
            <person name="Abe K."/>
            <person name="Yokota A."/>
            <person name="Yabe S."/>
        </authorList>
    </citation>
    <scope>NUCLEOTIDE SEQUENCE [LARGE SCALE GENOMIC DNA]</scope>
    <source>
        <strain evidence="2">Uno16</strain>
    </source>
</reference>
<sequence>MRATLIGMGVGKANISYDPERPSHHSITKQGKRSHVIVMVV</sequence>
<protein>
    <submittedName>
        <fullName evidence="1">Uncharacterized protein</fullName>
    </submittedName>
</protein>
<evidence type="ECO:0000313" key="1">
    <source>
        <dbReference type="EMBL" id="GCE32034.1"/>
    </source>
</evidence>
<organism evidence="1 2">
    <name type="scientific">Dictyobacter alpinus</name>
    <dbReference type="NCBI Taxonomy" id="2014873"/>
    <lineage>
        <taxon>Bacteria</taxon>
        <taxon>Bacillati</taxon>
        <taxon>Chloroflexota</taxon>
        <taxon>Ktedonobacteria</taxon>
        <taxon>Ktedonobacterales</taxon>
        <taxon>Dictyobacteraceae</taxon>
        <taxon>Dictyobacter</taxon>
    </lineage>
</organism>
<dbReference type="Proteomes" id="UP000287171">
    <property type="component" value="Unassembled WGS sequence"/>
</dbReference>
<proteinExistence type="predicted"/>
<dbReference type="RefSeq" id="WP_281275987.1">
    <property type="nucleotide sequence ID" value="NZ_BIFT01000003.1"/>
</dbReference>
<dbReference type="AlphaFoldDB" id="A0A402BL12"/>
<name>A0A402BL12_9CHLR</name>
<evidence type="ECO:0000313" key="2">
    <source>
        <dbReference type="Proteomes" id="UP000287171"/>
    </source>
</evidence>
<comment type="caution">
    <text evidence="1">The sequence shown here is derived from an EMBL/GenBank/DDBJ whole genome shotgun (WGS) entry which is preliminary data.</text>
</comment>